<keyword evidence="1" id="KW-1133">Transmembrane helix</keyword>
<evidence type="ECO:0000256" key="1">
    <source>
        <dbReference type="SAM" id="Phobius"/>
    </source>
</evidence>
<dbReference type="Proteomes" id="UP000074108">
    <property type="component" value="Unassembled WGS sequence"/>
</dbReference>
<feature type="transmembrane region" description="Helical" evidence="1">
    <location>
        <begin position="28"/>
        <end position="45"/>
    </location>
</feature>
<evidence type="ECO:0000313" key="3">
    <source>
        <dbReference type="Proteomes" id="UP000074108"/>
    </source>
</evidence>
<accession>A0A147KAI0</accession>
<feature type="transmembrane region" description="Helical" evidence="1">
    <location>
        <begin position="57"/>
        <end position="78"/>
    </location>
</feature>
<gene>
    <name evidence="2" type="ORF">Q75_05340</name>
</gene>
<keyword evidence="1" id="KW-0472">Membrane</keyword>
<dbReference type="EMBL" id="LDYG01000021">
    <property type="protein sequence ID" value="KUP07651.1"/>
    <property type="molecule type" value="Genomic_DNA"/>
</dbReference>
<reference evidence="2 3" key="1">
    <citation type="journal article" date="2016" name="Front. Microbiol.">
        <title>Microevolution Analysis of Bacillus coahuilensis Unveils Differences in Phosphorus Acquisition Strategies and Their Regulation.</title>
        <authorList>
            <person name="Gomez-Lunar Z."/>
            <person name="Hernandez-Gonzalez I."/>
            <person name="Rodriguez-Torres M.D."/>
            <person name="Souza V."/>
            <person name="Olmedo-Alvarez G."/>
        </authorList>
    </citation>
    <scope>NUCLEOTIDE SEQUENCE [LARGE SCALE GENOMIC DNA]</scope>
    <source>
        <strain evidence="3">p1.1.43</strain>
    </source>
</reference>
<sequence>MIRVAAISIHMLLWSLFTLTEFLTLDGTVVKWIMFGVFIFICYRISRMFSYKPTHSVLLTLGTLLFYEIVKGLFWIYFSILSV</sequence>
<dbReference type="RefSeq" id="WP_010171763.1">
    <property type="nucleotide sequence ID" value="NZ_LDYG01000021.1"/>
</dbReference>
<dbReference type="STRING" id="1150625.Q75_05340"/>
<proteinExistence type="predicted"/>
<dbReference type="PATRIC" id="fig|1150625.3.peg.1121"/>
<name>A0A147KAI0_9BACI</name>
<keyword evidence="1" id="KW-0812">Transmembrane</keyword>
<keyword evidence="3" id="KW-1185">Reference proteome</keyword>
<dbReference type="AlphaFoldDB" id="A0A147KAI0"/>
<evidence type="ECO:0000313" key="2">
    <source>
        <dbReference type="EMBL" id="KUP07651.1"/>
    </source>
</evidence>
<protein>
    <submittedName>
        <fullName evidence="2">Uncharacterized protein</fullName>
    </submittedName>
</protein>
<comment type="caution">
    <text evidence="2">The sequence shown here is derived from an EMBL/GenBank/DDBJ whole genome shotgun (WGS) entry which is preliminary data.</text>
</comment>
<organism evidence="2 3">
    <name type="scientific">Bacillus coahuilensis p1.1.43</name>
    <dbReference type="NCBI Taxonomy" id="1150625"/>
    <lineage>
        <taxon>Bacteria</taxon>
        <taxon>Bacillati</taxon>
        <taxon>Bacillota</taxon>
        <taxon>Bacilli</taxon>
        <taxon>Bacillales</taxon>
        <taxon>Bacillaceae</taxon>
        <taxon>Bacillus</taxon>
    </lineage>
</organism>